<feature type="transmembrane region" description="Helical" evidence="13">
    <location>
        <begin position="28"/>
        <end position="55"/>
    </location>
</feature>
<feature type="transmembrane region" description="Helical" evidence="13">
    <location>
        <begin position="76"/>
        <end position="95"/>
    </location>
</feature>
<gene>
    <name evidence="16" type="ORF">AGLY_011659</name>
</gene>
<evidence type="ECO:0000256" key="1">
    <source>
        <dbReference type="ARBA" id="ARBA00004141"/>
    </source>
</evidence>
<feature type="transmembrane region" description="Helical" evidence="13">
    <location>
        <begin position="1201"/>
        <end position="1222"/>
    </location>
</feature>
<dbReference type="Proteomes" id="UP000475862">
    <property type="component" value="Unassembled WGS sequence"/>
</dbReference>
<dbReference type="PANTHER" id="PTHR24223:SF330">
    <property type="entry name" value="ATP-BINDING CASSETTE SUB-FAMILY C MEMBER 10"/>
    <property type="match status" value="1"/>
</dbReference>
<evidence type="ECO:0000313" key="16">
    <source>
        <dbReference type="EMBL" id="KAE9529563.1"/>
    </source>
</evidence>
<feature type="transmembrane region" description="Helical" evidence="13">
    <location>
        <begin position="107"/>
        <end position="128"/>
    </location>
</feature>
<feature type="transmembrane region" description="Helical" evidence="13">
    <location>
        <begin position="376"/>
        <end position="396"/>
    </location>
</feature>
<dbReference type="OrthoDB" id="6500128at2759"/>
<dbReference type="InterPro" id="IPR003593">
    <property type="entry name" value="AAA+_ATPase"/>
</dbReference>
<feature type="domain" description="ABC transmembrane type-1" evidence="15">
    <location>
        <begin position="960"/>
        <end position="1253"/>
    </location>
</feature>
<feature type="transmembrane region" description="Helical" evidence="13">
    <location>
        <begin position="593"/>
        <end position="611"/>
    </location>
</feature>
<keyword evidence="5 13" id="KW-0812">Transmembrane</keyword>
<dbReference type="GO" id="GO:0008559">
    <property type="term" value="F:ABC-type xenobiotic transporter activity"/>
    <property type="evidence" value="ECO:0007669"/>
    <property type="project" value="UniProtKB-EC"/>
</dbReference>
<dbReference type="GO" id="GO:0016020">
    <property type="term" value="C:membrane"/>
    <property type="evidence" value="ECO:0007669"/>
    <property type="project" value="UniProtKB-SubCell"/>
</dbReference>
<keyword evidence="9" id="KW-1278">Translocase</keyword>
<reference evidence="16 17" key="1">
    <citation type="submission" date="2019-08" db="EMBL/GenBank/DDBJ databases">
        <title>The genome of the soybean aphid Biotype 1, its phylome, world population structure and adaptation to the North American continent.</title>
        <authorList>
            <person name="Giordano R."/>
            <person name="Donthu R.K."/>
            <person name="Hernandez A.G."/>
            <person name="Wright C.L."/>
            <person name="Zimin A.V."/>
        </authorList>
    </citation>
    <scope>NUCLEOTIDE SEQUENCE [LARGE SCALE GENOMIC DNA]</scope>
    <source>
        <tissue evidence="16">Whole aphids</tissue>
    </source>
</reference>
<feature type="domain" description="ABC transmembrane type-1" evidence="15">
    <location>
        <begin position="337"/>
        <end position="616"/>
    </location>
</feature>
<comment type="catalytic activity">
    <reaction evidence="12">
        <text>ATP + H2O + xenobioticSide 1 = ADP + phosphate + xenobioticSide 2.</text>
        <dbReference type="EC" id="7.6.2.2"/>
    </reaction>
</comment>
<comment type="caution">
    <text evidence="16">The sequence shown here is derived from an EMBL/GenBank/DDBJ whole genome shotgun (WGS) entry which is preliminary data.</text>
</comment>
<dbReference type="Pfam" id="PF00005">
    <property type="entry name" value="ABC_tran"/>
    <property type="match status" value="2"/>
</dbReference>
<dbReference type="CDD" id="cd18598">
    <property type="entry name" value="ABC_6TM_MRP7_D1_like"/>
    <property type="match status" value="1"/>
</dbReference>
<dbReference type="CDD" id="cd03250">
    <property type="entry name" value="ABCC_MRP_domain1"/>
    <property type="match status" value="1"/>
</dbReference>
<dbReference type="SMART" id="SM00382">
    <property type="entry name" value="AAA"/>
    <property type="match status" value="2"/>
</dbReference>
<dbReference type="InterPro" id="IPR003439">
    <property type="entry name" value="ABC_transporter-like_ATP-bd"/>
</dbReference>
<evidence type="ECO:0000259" key="14">
    <source>
        <dbReference type="PROSITE" id="PS50893"/>
    </source>
</evidence>
<keyword evidence="10 13" id="KW-1133">Transmembrane helix</keyword>
<evidence type="ECO:0000313" key="17">
    <source>
        <dbReference type="Proteomes" id="UP000475862"/>
    </source>
</evidence>
<evidence type="ECO:0000256" key="4">
    <source>
        <dbReference type="ARBA" id="ARBA00022448"/>
    </source>
</evidence>
<dbReference type="GO" id="GO:0016887">
    <property type="term" value="F:ATP hydrolysis activity"/>
    <property type="evidence" value="ECO:0007669"/>
    <property type="project" value="InterPro"/>
</dbReference>
<feature type="transmembrane region" description="Helical" evidence="13">
    <location>
        <begin position="727"/>
        <end position="750"/>
    </location>
</feature>
<evidence type="ECO:0000259" key="15">
    <source>
        <dbReference type="PROSITE" id="PS50929"/>
    </source>
</evidence>
<dbReference type="InterPro" id="IPR011527">
    <property type="entry name" value="ABC1_TM_dom"/>
</dbReference>
<evidence type="ECO:0000256" key="10">
    <source>
        <dbReference type="ARBA" id="ARBA00022989"/>
    </source>
</evidence>
<dbReference type="PANTHER" id="PTHR24223">
    <property type="entry name" value="ATP-BINDING CASSETTE SUB-FAMILY C"/>
    <property type="match status" value="1"/>
</dbReference>
<keyword evidence="6" id="KW-0677">Repeat</keyword>
<dbReference type="GO" id="GO:0005524">
    <property type="term" value="F:ATP binding"/>
    <property type="evidence" value="ECO:0007669"/>
    <property type="project" value="UniProtKB-KW"/>
</dbReference>
<evidence type="ECO:0000256" key="8">
    <source>
        <dbReference type="ARBA" id="ARBA00022840"/>
    </source>
</evidence>
<evidence type="ECO:0000256" key="2">
    <source>
        <dbReference type="ARBA" id="ARBA00009726"/>
    </source>
</evidence>
<dbReference type="CDD" id="cd03244">
    <property type="entry name" value="ABCC_MRP_domain2"/>
    <property type="match status" value="1"/>
</dbReference>
<dbReference type="EMBL" id="VYZN01000044">
    <property type="protein sequence ID" value="KAE9529563.1"/>
    <property type="molecule type" value="Genomic_DNA"/>
</dbReference>
<comment type="similarity">
    <text evidence="2">Belongs to the ABC transporter superfamily. ABCC family. Conjugate transporter (TC 3.A.1.208) subfamily.</text>
</comment>
<feature type="transmembrane region" description="Helical" evidence="13">
    <location>
        <begin position="461"/>
        <end position="487"/>
    </location>
</feature>
<feature type="transmembrane region" description="Helical" evidence="13">
    <location>
        <begin position="335"/>
        <end position="356"/>
    </location>
</feature>
<dbReference type="FunFam" id="1.20.1560.10:FF:000113">
    <property type="entry name" value="ABC transporter, putative"/>
    <property type="match status" value="1"/>
</dbReference>
<keyword evidence="8" id="KW-0067">ATP-binding</keyword>
<feature type="transmembrane region" description="Helical" evidence="13">
    <location>
        <begin position="1228"/>
        <end position="1252"/>
    </location>
</feature>
<feature type="transmembrane region" description="Helical" evidence="13">
    <location>
        <begin position="1096"/>
        <end position="1125"/>
    </location>
</feature>
<dbReference type="InterPro" id="IPR017871">
    <property type="entry name" value="ABC_transporter-like_CS"/>
</dbReference>
<sequence length="1529" mass="174994">MDFNMKVTWNWTELCGPNDFVPLFRPGYVLSICAEMAVIRLPILLIFMLTSTYYCCHLSNWIIRTRRETNVLRCRIIIASMLSILPAFQLIWEVYEFTESQLYPIESLVLVIQCFTWLIHTLYIVCIRHHLGTSLRGSKVVILAWILCFLSSIISLRSTFIVFIESTYVTILQVRLWFTLFNWMLQAFYLITMFFKEDVVRIRHVDRLRFLAQQSLERRSLMTSSYSRFNDEFDPYYLGMACDNEHYGFMSWLTFGWVGSLITKGDKKRLHHTNDLFDLPEWLTPVYVSAKMEEVFRHQPSVTAASPIHLPADHQSRVPKISLLQALHKCYGKQFYGIGLLKLFADIFGFAAPIFLSKLITFVSHHEEPISHGYLYMTGLVLMSLLSTLFSAHFEYQIHMIGIKIRGALVTMIYKKTLELNTVMLNNFSIGEIVNFISTDTRNLVNACNSFHSMWSVPFQLVIVLYLLYQQLGIAFLSGVFVSILLIPVNKVITSNIGKLTEKLMKEKDKRVKLMSEIIKGIRVIKFHVWEKYFIDKVSDYRKLEVINLKKRKYLDALCVYFWATTPVTISMLTFSTYIFLGGQLTASKVFTSMALLHMLITPLNAFPWILNGVTEAWVSVKRIQRLIEVDDLQSQSYYSLMPVQYGKTFDNAVSLTKCSFNWGLRSFQLKNINFSVAKGSFVGIVGPVGSGKSTLLAGILAEINKEEGMIASSNMRDGKDKRLYCIMFLISFMYWNICLYFVLGFAFVAQSPWIQKGTIKDNILFGQNFSLEKYKTVIKSCGLVKDLQEFPRGDLTLIGEAGVTLSGGQKARLALARAVYQNKFMYLMDDIFASVDINVAQHLYTHCINGLLKNKTRIICTHNSQFLLSADWVLIMNNGTIVNQGRPFEVLNDYDVKAMDVKFDEANSNSYLTMDDWTPVKESDVINDLNDREDQEEGVINLSIYKQYWKSVGNLIVYLLFIAIVIMQGTRNISDLWLSHWVNEIKNKHDDNDIEDFNDLQDENNKYLYTYTLIGMINSVATFFRAFIFAYGGIKACKKIHDCLLTSIMSVCIFTVKATFFDINPLGRILNRFSSDTNTIDDSLPFILNIFLAQFFHVIGTLCSIIYGIPWALIIAVILTPVYYKLQIRYRNSSRELRRISAVALSPLYNHIHESLQGLSTIRAFRAVSRFERENEDRLENHLKAEFSSRLASLWFNFRLKIIGLTMLFFISFISVFIHQWNLTNAGYLGLSLTYALTLTNMLGGLVNAIAETECDMISLERVLGYVENIGNETDVEDSVSPPFAWPTNGIIQFSNVFLKYRHDGPMSLNGVSFETTSSEKIGVIGRTGAGKSSLLAALYKMCDISSGAIFIDAVNLSKISSRQIRNRLCIIPQDPFLFDGTIRENIDPFKEYMDSNIWSALQRCHLAATVKRIGGLGCYIGENTSLSVGEKQLLCLVRAILKNSKVVCVDEATANVDEITDRKIQETIRTAFKHSTVITIAHRIRTVMDSDRILVMDNGKVVEFESPNVLLENKNSYFYNLVQQEFK</sequence>
<dbReference type="SUPFAM" id="SSF90123">
    <property type="entry name" value="ABC transporter transmembrane region"/>
    <property type="match status" value="2"/>
</dbReference>
<evidence type="ECO:0000256" key="3">
    <source>
        <dbReference type="ARBA" id="ARBA00012191"/>
    </source>
</evidence>
<protein>
    <recommendedName>
        <fullName evidence="3">ABC-type xenobiotic transporter</fullName>
        <ecNumber evidence="3">7.6.2.2</ecNumber>
    </recommendedName>
</protein>
<evidence type="ECO:0000256" key="12">
    <source>
        <dbReference type="ARBA" id="ARBA00034018"/>
    </source>
</evidence>
<comment type="subcellular location">
    <subcellularLocation>
        <location evidence="1">Membrane</location>
        <topology evidence="1">Multi-pass membrane protein</topology>
    </subcellularLocation>
</comment>
<feature type="transmembrane region" description="Helical" evidence="13">
    <location>
        <begin position="1009"/>
        <end position="1032"/>
    </location>
</feature>
<dbReference type="PROSITE" id="PS50893">
    <property type="entry name" value="ABC_TRANSPORTER_2"/>
    <property type="match status" value="2"/>
</dbReference>
<keyword evidence="7" id="KW-0547">Nucleotide-binding</keyword>
<accession>A0A6G0TAT6</accession>
<dbReference type="EC" id="7.6.2.2" evidence="3"/>
<dbReference type="InterPro" id="IPR050173">
    <property type="entry name" value="ABC_transporter_C-like"/>
</dbReference>
<proteinExistence type="inferred from homology"/>
<dbReference type="Pfam" id="PF00664">
    <property type="entry name" value="ABC_membrane"/>
    <property type="match status" value="2"/>
</dbReference>
<feature type="transmembrane region" description="Helical" evidence="13">
    <location>
        <begin position="1044"/>
        <end position="1062"/>
    </location>
</feature>
<dbReference type="FunFam" id="1.20.1560.10:FF:000037">
    <property type="entry name" value="ATP-binding cassette subfamily C member 10"/>
    <property type="match status" value="1"/>
</dbReference>
<feature type="domain" description="ABC transporter" evidence="14">
    <location>
        <begin position="654"/>
        <end position="904"/>
    </location>
</feature>
<name>A0A6G0TAT6_APHGL</name>
<dbReference type="PROSITE" id="PS00211">
    <property type="entry name" value="ABC_TRANSPORTER_1"/>
    <property type="match status" value="2"/>
</dbReference>
<dbReference type="CDD" id="cd18605">
    <property type="entry name" value="ABC_6TM_MRP7_D2_like"/>
    <property type="match status" value="1"/>
</dbReference>
<dbReference type="InterPro" id="IPR027417">
    <property type="entry name" value="P-loop_NTPase"/>
</dbReference>
<dbReference type="PROSITE" id="PS50929">
    <property type="entry name" value="ABC_TM1F"/>
    <property type="match status" value="2"/>
</dbReference>
<dbReference type="Gene3D" id="3.40.50.300">
    <property type="entry name" value="P-loop containing nucleotide triphosphate hydrolases"/>
    <property type="match status" value="2"/>
</dbReference>
<feature type="transmembrane region" description="Helical" evidence="13">
    <location>
        <begin position="176"/>
        <end position="195"/>
    </location>
</feature>
<feature type="transmembrane region" description="Helical" evidence="13">
    <location>
        <begin position="953"/>
        <end position="971"/>
    </location>
</feature>
<evidence type="ECO:0000256" key="5">
    <source>
        <dbReference type="ARBA" id="ARBA00022692"/>
    </source>
</evidence>
<evidence type="ECO:0000256" key="7">
    <source>
        <dbReference type="ARBA" id="ARBA00022741"/>
    </source>
</evidence>
<dbReference type="FunFam" id="3.40.50.300:FF:000163">
    <property type="entry name" value="Multidrug resistance-associated protein member 4"/>
    <property type="match status" value="1"/>
</dbReference>
<evidence type="ECO:0000256" key="6">
    <source>
        <dbReference type="ARBA" id="ARBA00022737"/>
    </source>
</evidence>
<organism evidence="16 17">
    <name type="scientific">Aphis glycines</name>
    <name type="common">Soybean aphid</name>
    <dbReference type="NCBI Taxonomy" id="307491"/>
    <lineage>
        <taxon>Eukaryota</taxon>
        <taxon>Metazoa</taxon>
        <taxon>Ecdysozoa</taxon>
        <taxon>Arthropoda</taxon>
        <taxon>Hexapoda</taxon>
        <taxon>Insecta</taxon>
        <taxon>Pterygota</taxon>
        <taxon>Neoptera</taxon>
        <taxon>Paraneoptera</taxon>
        <taxon>Hemiptera</taxon>
        <taxon>Sternorrhyncha</taxon>
        <taxon>Aphidomorpha</taxon>
        <taxon>Aphidoidea</taxon>
        <taxon>Aphididae</taxon>
        <taxon>Aphidini</taxon>
        <taxon>Aphis</taxon>
        <taxon>Aphis</taxon>
    </lineage>
</organism>
<feature type="transmembrane region" description="Helical" evidence="13">
    <location>
        <begin position="140"/>
        <end position="164"/>
    </location>
</feature>
<dbReference type="SUPFAM" id="SSF52540">
    <property type="entry name" value="P-loop containing nucleoside triphosphate hydrolases"/>
    <property type="match status" value="2"/>
</dbReference>
<keyword evidence="17" id="KW-1185">Reference proteome</keyword>
<feature type="transmembrane region" description="Helical" evidence="13">
    <location>
        <begin position="560"/>
        <end position="581"/>
    </location>
</feature>
<evidence type="ECO:0000256" key="11">
    <source>
        <dbReference type="ARBA" id="ARBA00023136"/>
    </source>
</evidence>
<feature type="domain" description="ABC transporter" evidence="14">
    <location>
        <begin position="1293"/>
        <end position="1525"/>
    </location>
</feature>
<keyword evidence="11 13" id="KW-0472">Membrane</keyword>
<evidence type="ECO:0000256" key="9">
    <source>
        <dbReference type="ARBA" id="ARBA00022967"/>
    </source>
</evidence>
<keyword evidence="4" id="KW-0813">Transport</keyword>
<dbReference type="InterPro" id="IPR036640">
    <property type="entry name" value="ABC1_TM_sf"/>
</dbReference>
<evidence type="ECO:0000256" key="13">
    <source>
        <dbReference type="SAM" id="Phobius"/>
    </source>
</evidence>
<dbReference type="Gene3D" id="1.20.1560.10">
    <property type="entry name" value="ABC transporter type 1, transmembrane domain"/>
    <property type="match status" value="2"/>
</dbReference>